<dbReference type="Proteomes" id="UP000499080">
    <property type="component" value="Unassembled WGS sequence"/>
</dbReference>
<keyword evidence="2" id="KW-1185">Reference proteome</keyword>
<accession>A0A4Y2RGX5</accession>
<evidence type="ECO:0000313" key="1">
    <source>
        <dbReference type="EMBL" id="GBN75037.1"/>
    </source>
</evidence>
<reference evidence="1 2" key="1">
    <citation type="journal article" date="2019" name="Sci. Rep.">
        <title>Orb-weaving spider Araneus ventricosus genome elucidates the spidroin gene catalogue.</title>
        <authorList>
            <person name="Kono N."/>
            <person name="Nakamura H."/>
            <person name="Ohtoshi R."/>
            <person name="Moran D.A.P."/>
            <person name="Shinohara A."/>
            <person name="Yoshida Y."/>
            <person name="Fujiwara M."/>
            <person name="Mori M."/>
            <person name="Tomita M."/>
            <person name="Arakawa K."/>
        </authorList>
    </citation>
    <scope>NUCLEOTIDE SEQUENCE [LARGE SCALE GENOMIC DNA]</scope>
</reference>
<sequence>MTIFQPINFRQLIHGPPHASPSTTGTLIPYCSYFSLPSKRKPQLSRNSSRAREPPPSFKYLHRSHFSIHDPAVQMDRSDFKTNWISTFDTPRQFSSHFRIDERFCHRATVFARNGALVNVSLNFTLHNTRVLIVFSHSSSVLSWSGWECPA</sequence>
<dbReference type="EMBL" id="BGPR01017076">
    <property type="protein sequence ID" value="GBN75037.1"/>
    <property type="molecule type" value="Genomic_DNA"/>
</dbReference>
<dbReference type="AlphaFoldDB" id="A0A4Y2RGX5"/>
<protein>
    <submittedName>
        <fullName evidence="1">Uncharacterized protein</fullName>
    </submittedName>
</protein>
<comment type="caution">
    <text evidence="1">The sequence shown here is derived from an EMBL/GenBank/DDBJ whole genome shotgun (WGS) entry which is preliminary data.</text>
</comment>
<organism evidence="1 2">
    <name type="scientific">Araneus ventricosus</name>
    <name type="common">Orbweaver spider</name>
    <name type="synonym">Epeira ventricosa</name>
    <dbReference type="NCBI Taxonomy" id="182803"/>
    <lineage>
        <taxon>Eukaryota</taxon>
        <taxon>Metazoa</taxon>
        <taxon>Ecdysozoa</taxon>
        <taxon>Arthropoda</taxon>
        <taxon>Chelicerata</taxon>
        <taxon>Arachnida</taxon>
        <taxon>Araneae</taxon>
        <taxon>Araneomorphae</taxon>
        <taxon>Entelegynae</taxon>
        <taxon>Araneoidea</taxon>
        <taxon>Araneidae</taxon>
        <taxon>Araneus</taxon>
    </lineage>
</organism>
<gene>
    <name evidence="1" type="ORF">AVEN_165997_1</name>
</gene>
<evidence type="ECO:0000313" key="2">
    <source>
        <dbReference type="Proteomes" id="UP000499080"/>
    </source>
</evidence>
<name>A0A4Y2RGX5_ARAVE</name>
<proteinExistence type="predicted"/>